<dbReference type="RefSeq" id="WP_300981541.1">
    <property type="nucleotide sequence ID" value="NZ_CP129238.1"/>
</dbReference>
<reference evidence="2 3" key="1">
    <citation type="submission" date="2023-06" db="EMBL/GenBank/DDBJ databases">
        <title>Novel species in genus Planococcus.</title>
        <authorList>
            <person name="Ning S."/>
        </authorList>
    </citation>
    <scope>NUCLEOTIDE SEQUENCE [LARGE SCALE GENOMIC DNA]</scope>
    <source>
        <strain evidence="2 3">N064</strain>
    </source>
</reference>
<organism evidence="2 3">
    <name type="scientific">Planococcus liqunii</name>
    <dbReference type="NCBI Taxonomy" id="3058394"/>
    <lineage>
        <taxon>Bacteria</taxon>
        <taxon>Bacillati</taxon>
        <taxon>Bacillota</taxon>
        <taxon>Bacilli</taxon>
        <taxon>Bacillales</taxon>
        <taxon>Caryophanaceae</taxon>
        <taxon>Planococcus</taxon>
    </lineage>
</organism>
<dbReference type="InterPro" id="IPR000305">
    <property type="entry name" value="GIY-YIG_endonuc"/>
</dbReference>
<dbReference type="EMBL" id="JAUJWW010000001">
    <property type="protein sequence ID" value="MDN7226330.1"/>
    <property type="molecule type" value="Genomic_DNA"/>
</dbReference>
<dbReference type="Pfam" id="PF01541">
    <property type="entry name" value="GIY-YIG"/>
    <property type="match status" value="1"/>
</dbReference>
<dbReference type="Proteomes" id="UP001172054">
    <property type="component" value="Unassembled WGS sequence"/>
</dbReference>
<protein>
    <submittedName>
        <fullName evidence="2">GIY-YIG nuclease family protein</fullName>
    </submittedName>
</protein>
<dbReference type="SUPFAM" id="SSF82771">
    <property type="entry name" value="GIY-YIG endonuclease"/>
    <property type="match status" value="1"/>
</dbReference>
<dbReference type="Gene3D" id="3.40.1440.10">
    <property type="entry name" value="GIY-YIG endonuclease"/>
    <property type="match status" value="1"/>
</dbReference>
<evidence type="ECO:0000259" key="1">
    <source>
        <dbReference type="Pfam" id="PF01541"/>
    </source>
</evidence>
<proteinExistence type="predicted"/>
<name>A0ABT8MNI0_9BACL</name>
<keyword evidence="3" id="KW-1185">Reference proteome</keyword>
<accession>A0ABT8MNI0</accession>
<sequence length="137" mass="16054">MRDKILDLLKKEDYAFDKEKWKSIENVPFLLNADTTRLLNKIKKHMGVAKGIYIFSDADERILYIGKGAPIYNRIRRHFAKLKNCSSSSLHHTDSSHEIPALITIHWVEIEQPETREIVEHMLSYTLNPAYKKWSIS</sequence>
<feature type="domain" description="GIY-YIG" evidence="1">
    <location>
        <begin position="50"/>
        <end position="90"/>
    </location>
</feature>
<evidence type="ECO:0000313" key="2">
    <source>
        <dbReference type="EMBL" id="MDN7226330.1"/>
    </source>
</evidence>
<gene>
    <name evidence="2" type="ORF">QWY15_03390</name>
</gene>
<evidence type="ECO:0000313" key="3">
    <source>
        <dbReference type="Proteomes" id="UP001172054"/>
    </source>
</evidence>
<dbReference type="InterPro" id="IPR035901">
    <property type="entry name" value="GIY-YIG_endonuc_sf"/>
</dbReference>
<comment type="caution">
    <text evidence="2">The sequence shown here is derived from an EMBL/GenBank/DDBJ whole genome shotgun (WGS) entry which is preliminary data.</text>
</comment>